<feature type="transmembrane region" description="Helical" evidence="2">
    <location>
        <begin position="562"/>
        <end position="581"/>
    </location>
</feature>
<feature type="transmembrane region" description="Helical" evidence="2">
    <location>
        <begin position="7"/>
        <end position="25"/>
    </location>
</feature>
<dbReference type="PANTHER" id="PTHR43317">
    <property type="entry name" value="THERMOSPERMINE SYNTHASE ACAULIS5"/>
    <property type="match status" value="1"/>
</dbReference>
<dbReference type="InterPro" id="IPR029063">
    <property type="entry name" value="SAM-dependent_MTases_sf"/>
</dbReference>
<feature type="transmembrane region" description="Helical" evidence="2">
    <location>
        <begin position="139"/>
        <end position="159"/>
    </location>
</feature>
<dbReference type="STRING" id="1802689.A3F25_00025"/>
<dbReference type="Pfam" id="PF01564">
    <property type="entry name" value="Spermine_synth"/>
    <property type="match status" value="1"/>
</dbReference>
<feature type="transmembrane region" description="Helical" evidence="2">
    <location>
        <begin position="593"/>
        <end position="612"/>
    </location>
</feature>
<dbReference type="SUPFAM" id="SSF53335">
    <property type="entry name" value="S-adenosyl-L-methionine-dependent methyltransferases"/>
    <property type="match status" value="1"/>
</dbReference>
<keyword evidence="2" id="KW-0812">Transmembrane</keyword>
<evidence type="ECO:0000256" key="1">
    <source>
        <dbReference type="ARBA" id="ARBA00023115"/>
    </source>
</evidence>
<feature type="transmembrane region" description="Helical" evidence="2">
    <location>
        <begin position="102"/>
        <end position="127"/>
    </location>
</feature>
<proteinExistence type="predicted"/>
<evidence type="ECO:0000313" key="4">
    <source>
        <dbReference type="Proteomes" id="UP000177478"/>
    </source>
</evidence>
<evidence type="ECO:0000256" key="2">
    <source>
        <dbReference type="SAM" id="Phobius"/>
    </source>
</evidence>
<reference evidence="3 4" key="1">
    <citation type="journal article" date="2016" name="Nat. Commun.">
        <title>Thousands of microbial genomes shed light on interconnected biogeochemical processes in an aquifer system.</title>
        <authorList>
            <person name="Anantharaman K."/>
            <person name="Brown C.T."/>
            <person name="Hug L.A."/>
            <person name="Sharon I."/>
            <person name="Castelle C.J."/>
            <person name="Probst A.J."/>
            <person name="Thomas B.C."/>
            <person name="Singh A."/>
            <person name="Wilkins M.J."/>
            <person name="Karaoz U."/>
            <person name="Brodie E.L."/>
            <person name="Williams K.H."/>
            <person name="Hubbard S.S."/>
            <person name="Banfield J.F."/>
        </authorList>
    </citation>
    <scope>NUCLEOTIDE SEQUENCE [LARGE SCALE GENOMIC DNA]</scope>
</reference>
<feature type="transmembrane region" description="Helical" evidence="2">
    <location>
        <begin position="190"/>
        <end position="206"/>
    </location>
</feature>
<comment type="caution">
    <text evidence="3">The sequence shown here is derived from an EMBL/GenBank/DDBJ whole genome shotgun (WGS) entry which is preliminary data.</text>
</comment>
<gene>
    <name evidence="3" type="ORF">A3F25_00025</name>
</gene>
<dbReference type="PANTHER" id="PTHR43317:SF1">
    <property type="entry name" value="THERMOSPERMINE SYNTHASE ACAULIS5"/>
    <property type="match status" value="1"/>
</dbReference>
<keyword evidence="1" id="KW-0620">Polyamine biosynthesis</keyword>
<feature type="transmembrane region" description="Helical" evidence="2">
    <location>
        <begin position="31"/>
        <end position="52"/>
    </location>
</feature>
<dbReference type="GO" id="GO:0006596">
    <property type="term" value="P:polyamine biosynthetic process"/>
    <property type="evidence" value="ECO:0007669"/>
    <property type="project" value="UniProtKB-KW"/>
</dbReference>
<dbReference type="AlphaFoldDB" id="A0A1F8G0Y2"/>
<dbReference type="EMBL" id="MGKD01000026">
    <property type="protein sequence ID" value="OGN18921.1"/>
    <property type="molecule type" value="Genomic_DNA"/>
</dbReference>
<name>A0A1F8G0Y2_9BACT</name>
<keyword evidence="2" id="KW-0472">Membrane</keyword>
<feature type="transmembrane region" description="Helical" evidence="2">
    <location>
        <begin position="165"/>
        <end position="183"/>
    </location>
</feature>
<accession>A0A1F8G0Y2</accession>
<feature type="transmembrane region" description="Helical" evidence="2">
    <location>
        <begin position="533"/>
        <end position="550"/>
    </location>
</feature>
<sequence length="698" mass="78395">MKKYYQLALISFTILFSELLLIRLVGTEVRIFAYLSNLVLLAIFVGSGVGMLVKRGFSLRVSALLLLIIVFSIQIGLFSSITNQLGSLNENTIWFQPNAASLGGVIGGLFLTILLFFLILFSFIPLGQYLGDIFEDSKRIILGYSINVAAAILGMWAFYGSSLLALSPFIGIIIVQLILILLSENKKHRLSMVVILVFTVAMGLGVRDQSIDWIKTVWSPYQKLALYKFFPDDPIRAGYLLNVNGVNYMRLLNLSDEYRAWVENEVKILAMPDSYDVRFADQYRLPYLIKSDIQNVLIIGAGGGNDAAAAIRAAVPVIDAVEIDPQIIALGKKYHPENPYSSSRVNIVIDDGRSFFRQTDKKYDLVVMGLADSHTLSSSLTNIRLDHYLYTKESIEEVKKLLKPDGLLYLSFEVSEGSQTGAKIEKNLHTVFGNEPVIFKLRDTMFFGFGGVIFLANSQGDILQKYLNKNLDLKKFVEARRVHYDTNIKSLTDNWPYLYLGKPQLPSIHLWISFFLIILFLLLRKVIAWQGKFDWGLFALGGGFLLYEFQNVSKTSLLFGNTWVTNLFTITAILLLILLANLIQAKRPLSLKIAYVGLVATFIAQFLVPLELFNSLSFYLKAICGSLFLNSPLFFSGVIFITLFRRAKEKSVAFASNLIGSAAGGLLEVFSFLWGMQSLLFIALVFYLISIPLIFKQR</sequence>
<feature type="transmembrane region" description="Helical" evidence="2">
    <location>
        <begin position="64"/>
        <end position="82"/>
    </location>
</feature>
<protein>
    <recommendedName>
        <fullName evidence="5">PABS domain-containing protein</fullName>
    </recommendedName>
</protein>
<feature type="transmembrane region" description="Helical" evidence="2">
    <location>
        <begin position="508"/>
        <end position="526"/>
    </location>
</feature>
<dbReference type="Gene3D" id="3.40.50.150">
    <property type="entry name" value="Vaccinia Virus protein VP39"/>
    <property type="match status" value="1"/>
</dbReference>
<dbReference type="Proteomes" id="UP000177478">
    <property type="component" value="Unassembled WGS sequence"/>
</dbReference>
<evidence type="ECO:0008006" key="5">
    <source>
        <dbReference type="Google" id="ProtNLM"/>
    </source>
</evidence>
<feature type="transmembrane region" description="Helical" evidence="2">
    <location>
        <begin position="679"/>
        <end position="695"/>
    </location>
</feature>
<evidence type="ECO:0000313" key="3">
    <source>
        <dbReference type="EMBL" id="OGN18921.1"/>
    </source>
</evidence>
<organism evidence="3 4">
    <name type="scientific">Candidatus Yanofskybacteria bacterium RIFCSPHIGHO2_12_FULL_45_19b</name>
    <dbReference type="NCBI Taxonomy" id="1802689"/>
    <lineage>
        <taxon>Bacteria</taxon>
        <taxon>Candidatus Yanofskyibacteriota</taxon>
    </lineage>
</organism>
<keyword evidence="2" id="KW-1133">Transmembrane helix</keyword>
<feature type="transmembrane region" description="Helical" evidence="2">
    <location>
        <begin position="618"/>
        <end position="644"/>
    </location>
</feature>
<feature type="transmembrane region" description="Helical" evidence="2">
    <location>
        <begin position="651"/>
        <end position="673"/>
    </location>
</feature>